<evidence type="ECO:0000313" key="2">
    <source>
        <dbReference type="EMBL" id="GAA3397744.1"/>
    </source>
</evidence>
<name>A0ABP6TAR6_9ACTN</name>
<protein>
    <submittedName>
        <fullName evidence="2">Uncharacterized protein</fullName>
    </submittedName>
</protein>
<evidence type="ECO:0000256" key="1">
    <source>
        <dbReference type="SAM" id="MobiDB-lite"/>
    </source>
</evidence>
<organism evidence="2 3">
    <name type="scientific">Cryptosporangium minutisporangium</name>
    <dbReference type="NCBI Taxonomy" id="113569"/>
    <lineage>
        <taxon>Bacteria</taxon>
        <taxon>Bacillati</taxon>
        <taxon>Actinomycetota</taxon>
        <taxon>Actinomycetes</taxon>
        <taxon>Cryptosporangiales</taxon>
        <taxon>Cryptosporangiaceae</taxon>
        <taxon>Cryptosporangium</taxon>
    </lineage>
</organism>
<evidence type="ECO:0000313" key="3">
    <source>
        <dbReference type="Proteomes" id="UP001501676"/>
    </source>
</evidence>
<dbReference type="EMBL" id="BAAAYN010000070">
    <property type="protein sequence ID" value="GAA3397744.1"/>
    <property type="molecule type" value="Genomic_DNA"/>
</dbReference>
<keyword evidence="3" id="KW-1185">Reference proteome</keyword>
<proteinExistence type="predicted"/>
<reference evidence="3" key="1">
    <citation type="journal article" date="2019" name="Int. J. Syst. Evol. Microbiol.">
        <title>The Global Catalogue of Microorganisms (GCM) 10K type strain sequencing project: providing services to taxonomists for standard genome sequencing and annotation.</title>
        <authorList>
            <consortium name="The Broad Institute Genomics Platform"/>
            <consortium name="The Broad Institute Genome Sequencing Center for Infectious Disease"/>
            <person name="Wu L."/>
            <person name="Ma J."/>
        </authorList>
    </citation>
    <scope>NUCLEOTIDE SEQUENCE [LARGE SCALE GENOMIC DNA]</scope>
    <source>
        <strain evidence="3">JCM 9458</strain>
    </source>
</reference>
<comment type="caution">
    <text evidence="2">The sequence shown here is derived from an EMBL/GenBank/DDBJ whole genome shotgun (WGS) entry which is preliminary data.</text>
</comment>
<dbReference type="Proteomes" id="UP001501676">
    <property type="component" value="Unassembled WGS sequence"/>
</dbReference>
<sequence length="324" mass="33894">MYSLVSAPVLGFDLTRIEGGAGVSDVLTRALALGPDDLAILAEHHADDAQRADLWAAVEIATTVQPTVRDVAGLSRATDPGTPAERRASAALGLLQRAPLGTVDGLLQCVRYDVLDWTWAVADGSEPERASQFPPGQRAAEPTPRPAKLQSDTASRATAVICDAIVAGYLRQELDAQVRRRLAAPWVAASRRLPEREVALGPTGSSMRALIDRVASLGQQDGARLYKAAEAGRRESASWAPAIHSASWAVHLAGRVREAAAGQFLLVQAVETSGIPVTERAAGVWNLLSGAVQALAARDLVDAATAHRLLGPVLATLGPSALGS</sequence>
<dbReference type="RefSeq" id="WP_345733451.1">
    <property type="nucleotide sequence ID" value="NZ_BAAAYN010000070.1"/>
</dbReference>
<feature type="region of interest" description="Disordered" evidence="1">
    <location>
        <begin position="125"/>
        <end position="152"/>
    </location>
</feature>
<gene>
    <name evidence="2" type="ORF">GCM10020369_78930</name>
</gene>
<accession>A0ABP6TAR6</accession>